<feature type="compositionally biased region" description="Acidic residues" evidence="1">
    <location>
        <begin position="30"/>
        <end position="39"/>
    </location>
</feature>
<dbReference type="RefSeq" id="WP_141260448.1">
    <property type="nucleotide sequence ID" value="NZ_BDLU01000032.1"/>
</dbReference>
<name>A0A4P5NN40_9PROT</name>
<accession>A0A4P5NN40</accession>
<reference evidence="3" key="1">
    <citation type="submission" date="2017-01" db="EMBL/GenBank/DDBJ databases">
        <title>Komagataeibacter sp. MSKU9 whole genome sequencing project.</title>
        <authorList>
            <person name="Matsutani M."/>
            <person name="Naloka K."/>
            <person name="Theeragool G."/>
            <person name="Yakushi T."/>
            <person name="Matsushita K."/>
        </authorList>
    </citation>
    <scope>NUCLEOTIDE SEQUENCE [LARGE SCALE GENOMIC DNA]</scope>
    <source>
        <strain evidence="3">MSKU9</strain>
    </source>
</reference>
<gene>
    <name evidence="2" type="ORF">MSKU9_1201</name>
</gene>
<sequence length="228" mass="23887">MAKSRLRNALSFSHLIGGASAGRGGRRAADDDDDLDDQENNAPPGADEGDQNDDDGNATPSGRRRARGEDDDDNPGDDNDGDSPSGRRAQGNQNDDDGNATPSGRRRARGDDGEDDEDDEEDQDDPQASAARSRERARCAAIFATKAAASRPDLAAHLAFNTSLPRSQAIGLLRTAAVGSTRRGGALADAMATFGQQRVSADAPTQSSRSRIDASWDAAARRAGVVRG</sequence>
<dbReference type="EMBL" id="BDLU01000032">
    <property type="protein sequence ID" value="GCE83060.1"/>
    <property type="molecule type" value="Genomic_DNA"/>
</dbReference>
<keyword evidence="3" id="KW-1185">Reference proteome</keyword>
<protein>
    <submittedName>
        <fullName evidence="2">Uncharacterized protein</fullName>
    </submittedName>
</protein>
<feature type="compositionally biased region" description="Acidic residues" evidence="1">
    <location>
        <begin position="69"/>
        <end position="81"/>
    </location>
</feature>
<evidence type="ECO:0000313" key="3">
    <source>
        <dbReference type="Proteomes" id="UP000315095"/>
    </source>
</evidence>
<feature type="region of interest" description="Disordered" evidence="1">
    <location>
        <begin position="1"/>
        <end position="136"/>
    </location>
</feature>
<feature type="compositionally biased region" description="Acidic residues" evidence="1">
    <location>
        <begin position="47"/>
        <end position="56"/>
    </location>
</feature>
<feature type="compositionally biased region" description="Acidic residues" evidence="1">
    <location>
        <begin position="112"/>
        <end position="125"/>
    </location>
</feature>
<evidence type="ECO:0000313" key="2">
    <source>
        <dbReference type="EMBL" id="GCE83060.1"/>
    </source>
</evidence>
<evidence type="ECO:0000256" key="1">
    <source>
        <dbReference type="SAM" id="MobiDB-lite"/>
    </source>
</evidence>
<dbReference type="OrthoDB" id="7285470at2"/>
<dbReference type="Proteomes" id="UP000315095">
    <property type="component" value="Unassembled WGS sequence"/>
</dbReference>
<proteinExistence type="predicted"/>
<organism evidence="2 3">
    <name type="scientific">Komagataeibacter diospyri</name>
    <dbReference type="NCBI Taxonomy" id="1932662"/>
    <lineage>
        <taxon>Bacteria</taxon>
        <taxon>Pseudomonadati</taxon>
        <taxon>Pseudomonadota</taxon>
        <taxon>Alphaproteobacteria</taxon>
        <taxon>Acetobacterales</taxon>
        <taxon>Acetobacteraceae</taxon>
        <taxon>Komagataeibacter</taxon>
    </lineage>
</organism>
<dbReference type="AlphaFoldDB" id="A0A4P5NN40"/>
<comment type="caution">
    <text evidence="2">The sequence shown here is derived from an EMBL/GenBank/DDBJ whole genome shotgun (WGS) entry which is preliminary data.</text>
</comment>